<evidence type="ECO:0000256" key="2">
    <source>
        <dbReference type="ARBA" id="ARBA00023015"/>
    </source>
</evidence>
<dbReference type="Gene3D" id="4.10.280.10">
    <property type="entry name" value="Helix-loop-helix DNA-binding domain"/>
    <property type="match status" value="1"/>
</dbReference>
<keyword evidence="2" id="KW-0805">Transcription regulation</keyword>
<dbReference type="PROSITE" id="PS50888">
    <property type="entry name" value="BHLH"/>
    <property type="match status" value="1"/>
</dbReference>
<feature type="compositionally biased region" description="Acidic residues" evidence="5">
    <location>
        <begin position="272"/>
        <end position="285"/>
    </location>
</feature>
<dbReference type="SMART" id="SM00353">
    <property type="entry name" value="HLH"/>
    <property type="match status" value="1"/>
</dbReference>
<dbReference type="Pfam" id="PF00010">
    <property type="entry name" value="HLH"/>
    <property type="match status" value="1"/>
</dbReference>
<evidence type="ECO:0000313" key="7">
    <source>
        <dbReference type="EMBL" id="TMW85314.1"/>
    </source>
</evidence>
<dbReference type="GO" id="GO:0003700">
    <property type="term" value="F:DNA-binding transcription factor activity"/>
    <property type="evidence" value="ECO:0007669"/>
    <property type="project" value="InterPro"/>
</dbReference>
<evidence type="ECO:0000256" key="1">
    <source>
        <dbReference type="ARBA" id="ARBA00004123"/>
    </source>
</evidence>
<keyword evidence="4" id="KW-0539">Nucleus</keyword>
<evidence type="ECO:0000259" key="6">
    <source>
        <dbReference type="PROSITE" id="PS50888"/>
    </source>
</evidence>
<feature type="compositionally biased region" description="Basic and acidic residues" evidence="5">
    <location>
        <begin position="261"/>
        <end position="271"/>
    </location>
</feature>
<dbReference type="CDD" id="cd11445">
    <property type="entry name" value="bHLH_AtPIF_like"/>
    <property type="match status" value="1"/>
</dbReference>
<feature type="compositionally biased region" description="Low complexity" evidence="5">
    <location>
        <begin position="235"/>
        <end position="248"/>
    </location>
</feature>
<dbReference type="FunFam" id="4.10.280.10:FF:000004">
    <property type="entry name" value="Basic helix-loop-helix transcription factor"/>
    <property type="match status" value="1"/>
</dbReference>
<dbReference type="PANTHER" id="PTHR46807">
    <property type="entry name" value="TRANSCRIPTION FACTOR PIF3"/>
    <property type="match status" value="1"/>
</dbReference>
<dbReference type="InterPro" id="IPR036638">
    <property type="entry name" value="HLH_DNA-bd_sf"/>
</dbReference>
<dbReference type="SUPFAM" id="SSF47459">
    <property type="entry name" value="HLH, helix-loop-helix DNA-binding domain"/>
    <property type="match status" value="1"/>
</dbReference>
<protein>
    <recommendedName>
        <fullName evidence="6">BHLH domain-containing protein</fullName>
    </recommendedName>
</protein>
<feature type="domain" description="BHLH" evidence="6">
    <location>
        <begin position="302"/>
        <end position="351"/>
    </location>
</feature>
<dbReference type="GO" id="GO:0005634">
    <property type="term" value="C:nucleus"/>
    <property type="evidence" value="ECO:0007669"/>
    <property type="project" value="UniProtKB-SubCell"/>
</dbReference>
<comment type="caution">
    <text evidence="7">The sequence shown here is derived from an EMBL/GenBank/DDBJ whole genome shotgun (WGS) entry which is preliminary data.</text>
</comment>
<dbReference type="InterPro" id="IPR011598">
    <property type="entry name" value="bHLH_dom"/>
</dbReference>
<evidence type="ECO:0000256" key="4">
    <source>
        <dbReference type="ARBA" id="ARBA00023242"/>
    </source>
</evidence>
<name>A0A6N2AUS2_SOLCI</name>
<proteinExistence type="predicted"/>
<dbReference type="GO" id="GO:0046983">
    <property type="term" value="F:protein dimerization activity"/>
    <property type="evidence" value="ECO:0007669"/>
    <property type="project" value="InterPro"/>
</dbReference>
<organism evidence="7">
    <name type="scientific">Solanum chilense</name>
    <name type="common">Tomato</name>
    <name type="synonym">Lycopersicon chilense</name>
    <dbReference type="NCBI Taxonomy" id="4083"/>
    <lineage>
        <taxon>Eukaryota</taxon>
        <taxon>Viridiplantae</taxon>
        <taxon>Streptophyta</taxon>
        <taxon>Embryophyta</taxon>
        <taxon>Tracheophyta</taxon>
        <taxon>Spermatophyta</taxon>
        <taxon>Magnoliopsida</taxon>
        <taxon>eudicotyledons</taxon>
        <taxon>Gunneridae</taxon>
        <taxon>Pentapetalae</taxon>
        <taxon>asterids</taxon>
        <taxon>lamiids</taxon>
        <taxon>Solanales</taxon>
        <taxon>Solanaceae</taxon>
        <taxon>Solanoideae</taxon>
        <taxon>Solaneae</taxon>
        <taxon>Solanum</taxon>
        <taxon>Solanum subgen. Lycopersicon</taxon>
    </lineage>
</organism>
<evidence type="ECO:0000256" key="3">
    <source>
        <dbReference type="ARBA" id="ARBA00023163"/>
    </source>
</evidence>
<comment type="subcellular location">
    <subcellularLocation>
        <location evidence="1">Nucleus</location>
    </subcellularLocation>
</comment>
<feature type="compositionally biased region" description="Basic and acidic residues" evidence="5">
    <location>
        <begin position="302"/>
        <end position="313"/>
    </location>
</feature>
<dbReference type="AlphaFoldDB" id="A0A6N2AUS2"/>
<gene>
    <name evidence="7" type="ORF">EJD97_023335</name>
</gene>
<feature type="region of interest" description="Disordered" evidence="5">
    <location>
        <begin position="501"/>
        <end position="528"/>
    </location>
</feature>
<feature type="region of interest" description="Disordered" evidence="5">
    <location>
        <begin position="235"/>
        <end position="313"/>
    </location>
</feature>
<evidence type="ECO:0000256" key="5">
    <source>
        <dbReference type="SAM" id="MobiDB-lite"/>
    </source>
</evidence>
<keyword evidence="3" id="KW-0804">Transcription</keyword>
<dbReference type="GO" id="GO:0010017">
    <property type="term" value="P:red or far-red light signaling pathway"/>
    <property type="evidence" value="ECO:0007669"/>
    <property type="project" value="UniProtKB-ARBA"/>
</dbReference>
<dbReference type="InterPro" id="IPR044273">
    <property type="entry name" value="PIF3-like"/>
</dbReference>
<accession>A0A6N2AUS2</accession>
<reference evidence="7" key="1">
    <citation type="submission" date="2019-05" db="EMBL/GenBank/DDBJ databases">
        <title>The de novo reference genome and transcriptome assemblies of the wild tomato species Solanum chilense.</title>
        <authorList>
            <person name="Stam R."/>
            <person name="Nosenko T."/>
            <person name="Hoerger A.C."/>
            <person name="Stephan W."/>
            <person name="Seidel M.A."/>
            <person name="Kuhn J.M.M."/>
            <person name="Haberer G."/>
            <person name="Tellier A."/>
        </authorList>
    </citation>
    <scope>NUCLEOTIDE SEQUENCE</scope>
    <source>
        <tissue evidence="7">Mature leaves</tissue>
    </source>
</reference>
<dbReference type="InterPro" id="IPR047265">
    <property type="entry name" value="PIF1-like_bHLH"/>
</dbReference>
<feature type="compositionally biased region" description="Basic and acidic residues" evidence="5">
    <location>
        <begin position="510"/>
        <end position="522"/>
    </location>
</feature>
<dbReference type="EMBL" id="RXGB01007566">
    <property type="protein sequence ID" value="TMW85314.1"/>
    <property type="molecule type" value="Genomic_DNA"/>
</dbReference>
<sequence length="528" mass="57911">MNYCVVPDFKMDDDDYDIPSAIFNKKSTIADEGIMELVWQNGGVIMQSQNQRSVRKSNLFSEQSAVEQTVAVSAPLYMQEDEMNSWLQSPLDDSSFDDFLNTTPSCDAVTSAAAPPGEIGTSKVEIRPPLVPPCSQPIRCTEGELPHRLQNFGHFSRLSGEAILRNGTTSSSGHSVRASTIVDSNETPVAARVSENVTPVTAMNVRGRELTETAAATTSGGREVTMACELALTASTSGSGGSVSARAGPPQPSHMQADTAADDRKRKSRESDDNEGQSEDVEYEFADARKQVRSSTSAKKSRAAEVHNLSERKRRDRINEKMKALQELIPRCNKSDKASMLDEAIEYLKSLQLQVQMMATGCSMVPMMYPGIPQYMPTMGMNMSMGMDMKMGRNRPIISYPPLMPGPAMQNAAAAAQMAPQYPLPAYHLPPFPAPDPSRIPVANQPDHPRLNSHVGHNISQPRLPNFSDPYYQYFGLQQAQLMLPQNQEVEQLSSSKLNSCIEGSAGNHQSDKVDQPRELPRDQILVV</sequence>
<dbReference type="PANTHER" id="PTHR46807:SF8">
    <property type="entry name" value="TRANSCRIPTION FACTOR PIF1-LIKE ISOFORM X2"/>
    <property type="match status" value="1"/>
</dbReference>